<keyword evidence="1" id="KW-0472">Membrane</keyword>
<dbReference type="PATRIC" id="fig|1618207.4.peg.1020"/>
<protein>
    <submittedName>
        <fullName evidence="2">Uncharacterized protein</fullName>
    </submittedName>
</protein>
<dbReference type="Proteomes" id="UP000061839">
    <property type="component" value="Chromosome"/>
</dbReference>
<gene>
    <name evidence="2" type="ORF">UM93_05010</name>
</gene>
<evidence type="ECO:0000256" key="1">
    <source>
        <dbReference type="SAM" id="Phobius"/>
    </source>
</evidence>
<dbReference type="EMBL" id="CP011005">
    <property type="protein sequence ID" value="AJT41035.1"/>
    <property type="molecule type" value="Genomic_DNA"/>
</dbReference>
<organism evidence="2 3">
    <name type="scientific">Psychromicrobium lacuslunae</name>
    <dbReference type="NCBI Taxonomy" id="1618207"/>
    <lineage>
        <taxon>Bacteria</taxon>
        <taxon>Bacillati</taxon>
        <taxon>Actinomycetota</taxon>
        <taxon>Actinomycetes</taxon>
        <taxon>Micrococcales</taxon>
        <taxon>Micrococcaceae</taxon>
        <taxon>Psychromicrobium</taxon>
    </lineage>
</organism>
<keyword evidence="1" id="KW-1133">Transmembrane helix</keyword>
<evidence type="ECO:0000313" key="2">
    <source>
        <dbReference type="EMBL" id="AJT41035.1"/>
    </source>
</evidence>
<keyword evidence="1" id="KW-0812">Transmembrane</keyword>
<keyword evidence="3" id="KW-1185">Reference proteome</keyword>
<accession>A0A0D4BY45</accession>
<evidence type="ECO:0000313" key="3">
    <source>
        <dbReference type="Proteomes" id="UP000061839"/>
    </source>
</evidence>
<feature type="transmembrane region" description="Helical" evidence="1">
    <location>
        <begin position="44"/>
        <end position="65"/>
    </location>
</feature>
<name>A0A0D4BY45_9MICC</name>
<reference evidence="2 3" key="1">
    <citation type="journal article" date="2015" name="Genome Announc.">
        <title>Complete Genome Sequencing of Protease-Producing Novel Arthrobacter sp. Strain IHBB 11108 Using PacBio Single-Molecule Real-Time Sequencing Technology.</title>
        <authorList>
            <person name="Kiran S."/>
            <person name="Swarnkar M.K."/>
            <person name="Pal M."/>
            <person name="Thakur R."/>
            <person name="Tewari R."/>
            <person name="Singh A.K."/>
            <person name="Gulati A."/>
        </authorList>
    </citation>
    <scope>NUCLEOTIDE SEQUENCE [LARGE SCALE GENOMIC DNA]</scope>
    <source>
        <strain evidence="2 3">IHBB 11108</strain>
    </source>
</reference>
<dbReference type="AlphaFoldDB" id="A0A0D4BY45"/>
<proteinExistence type="predicted"/>
<sequence length="75" mass="8634">MNVTKEVRRLAFRTQLLSLTLAVFATSLVLLSLQYVFFPGEKSFIVLSSTVIPVMWVFFIGFLIARARQNTRHRS</sequence>
<feature type="transmembrane region" description="Helical" evidence="1">
    <location>
        <begin position="16"/>
        <end position="38"/>
    </location>
</feature>
<dbReference type="KEGG" id="ari:UM93_05010"/>
<dbReference type="HOGENOM" id="CLU_2663108_0_0_11"/>